<evidence type="ECO:0000259" key="4">
    <source>
        <dbReference type="Pfam" id="PF19403"/>
    </source>
</evidence>
<feature type="domain" description="SpaA-like prealbumin fold" evidence="3">
    <location>
        <begin position="631"/>
        <end position="713"/>
    </location>
</feature>
<dbReference type="InterPro" id="IPR041033">
    <property type="entry name" value="SpaA_PFL_dom_1"/>
</dbReference>
<evidence type="ECO:0000256" key="1">
    <source>
        <dbReference type="SAM" id="MobiDB-lite"/>
    </source>
</evidence>
<protein>
    <submittedName>
        <fullName evidence="6">LPXTG-motif cell wall anchor domain-containing protein</fullName>
    </submittedName>
</protein>
<name>A0A1H9RR38_9ACTN</name>
<dbReference type="AlphaFoldDB" id="A0A1H9RR38"/>
<evidence type="ECO:0000313" key="7">
    <source>
        <dbReference type="Proteomes" id="UP000198815"/>
    </source>
</evidence>
<dbReference type="Gene3D" id="2.60.40.10">
    <property type="entry name" value="Immunoglobulins"/>
    <property type="match status" value="1"/>
</dbReference>
<proteinExistence type="predicted"/>
<dbReference type="Pfam" id="PF17802">
    <property type="entry name" value="SpaA"/>
    <property type="match status" value="1"/>
</dbReference>
<evidence type="ECO:0000313" key="6">
    <source>
        <dbReference type="EMBL" id="SER74925.1"/>
    </source>
</evidence>
<dbReference type="STRING" id="64702.SAMN05443377_108100"/>
<dbReference type="Proteomes" id="UP000198815">
    <property type="component" value="Unassembled WGS sequence"/>
</dbReference>
<keyword evidence="2" id="KW-0472">Membrane</keyword>
<organism evidence="6 7">
    <name type="scientific">Propionibacterium cyclohexanicum</name>
    <dbReference type="NCBI Taxonomy" id="64702"/>
    <lineage>
        <taxon>Bacteria</taxon>
        <taxon>Bacillati</taxon>
        <taxon>Actinomycetota</taxon>
        <taxon>Actinomycetes</taxon>
        <taxon>Propionibacteriales</taxon>
        <taxon>Propionibacteriaceae</taxon>
        <taxon>Propionibacterium</taxon>
    </lineage>
</organism>
<dbReference type="InterPro" id="IPR045826">
    <property type="entry name" value="SpaA_PFL_dom_2"/>
</dbReference>
<feature type="domain" description="SpaA-like prealbumin fold" evidence="4">
    <location>
        <begin position="531"/>
        <end position="624"/>
    </location>
</feature>
<keyword evidence="7" id="KW-1185">Reference proteome</keyword>
<dbReference type="GO" id="GO:0005975">
    <property type="term" value="P:carbohydrate metabolic process"/>
    <property type="evidence" value="ECO:0007669"/>
    <property type="project" value="UniProtKB-ARBA"/>
</dbReference>
<dbReference type="InterPro" id="IPR048834">
    <property type="entry name" value="SpaA_pre-album"/>
</dbReference>
<keyword evidence="2" id="KW-0812">Transmembrane</keyword>
<dbReference type="NCBIfam" id="TIGR01167">
    <property type="entry name" value="LPXTG_anchor"/>
    <property type="match status" value="1"/>
</dbReference>
<dbReference type="RefSeq" id="WP_177170082.1">
    <property type="nucleotide sequence ID" value="NZ_FOGZ01000008.1"/>
</dbReference>
<gene>
    <name evidence="6" type="ORF">SAMN05443377_108100</name>
</gene>
<dbReference type="Pfam" id="PF20674">
    <property type="entry name" value="SpaA_3"/>
    <property type="match status" value="1"/>
</dbReference>
<dbReference type="InterPro" id="IPR013783">
    <property type="entry name" value="Ig-like_fold"/>
</dbReference>
<sequence length="777" mass="79379">MRTLAAANLSCDVDAYYTVQQSGGLYEGTVGSTGTTRVGSFNDAGLSGTVSMNGLGISRGGSYAIAFDRYGTSSSSYIQLVKYTASTNTFAKLGSPYRLTEGPVWNQMIAGAINPVDGQYYFGGYDGNSQRFYLYRADPGSGTVTYLGYVLPNGVTGSGNGDIAFDSNGNLFLIYSTTSANQIVPVTAQNLQAADGQQITAEQTQPRVASPSGLQYNGISFLPSGQIVVQAADVSGGNANTIVSTVDPNLWTRTNDEVIFRTMATVATDLATCTYPPTLAVQKNVMGRYQAGDQFQMSIVRDGQSSPLAAKTTAGSQTGIQAQIAGPAIASAGAKYDITETASGTTDLSHYTTTYACTSDTDPTWRVSGSGSSFSIDPFPSPPPSNANGPDVTCTFTNTPVFPTASVTVSKQVTQLGGTNPQPASGWTMGATLSSPPSGVTITTPSTQVTGQNGSVPGPWTISGFSSLEQTTTLAVSETQQPGYQFLSGSCVVTHSDKTTTTTTLTSENGTVPGVKSGDSAACTFVNKPVSASLTLVKRVSNTHGGTAQPTDWTLTATGPTPISGVTGSTAVSNATVKPGTYSLSEGAGPAGYQASAWTCTGPGATQSAGTVTLAQGAQATCTITNSDEPGSVSWAKNDESGHPLAGSEWTLTPTGGTGGAAITVVDNGTNDADPTAGALRLVGLSWGSYSLVESKAPLGYVLDTTPHQFTVGPGNGQIGVPGPTSLGTFANKKAAVPALPLTGGSSADLYFFLGGGLGGLALLGGWLHRRRSIARR</sequence>
<dbReference type="SUPFAM" id="SSF63829">
    <property type="entry name" value="Calcium-dependent phosphotriesterase"/>
    <property type="match status" value="1"/>
</dbReference>
<keyword evidence="2" id="KW-1133">Transmembrane helix</keyword>
<feature type="compositionally biased region" description="Low complexity" evidence="1">
    <location>
        <begin position="368"/>
        <end position="378"/>
    </location>
</feature>
<evidence type="ECO:0000259" key="3">
    <source>
        <dbReference type="Pfam" id="PF17802"/>
    </source>
</evidence>
<evidence type="ECO:0000259" key="5">
    <source>
        <dbReference type="Pfam" id="PF20674"/>
    </source>
</evidence>
<feature type="domain" description="SpaA-like prealbumin fold" evidence="5">
    <location>
        <begin position="278"/>
        <end position="400"/>
    </location>
</feature>
<reference evidence="6 7" key="1">
    <citation type="submission" date="2016-10" db="EMBL/GenBank/DDBJ databases">
        <authorList>
            <person name="de Groot N.N."/>
        </authorList>
    </citation>
    <scope>NUCLEOTIDE SEQUENCE [LARGE SCALE GENOMIC DNA]</scope>
    <source>
        <strain evidence="6 7">DSM 16859</strain>
    </source>
</reference>
<dbReference type="Pfam" id="PF19403">
    <property type="entry name" value="SpaA_2"/>
    <property type="match status" value="1"/>
</dbReference>
<feature type="transmembrane region" description="Helical" evidence="2">
    <location>
        <begin position="750"/>
        <end position="768"/>
    </location>
</feature>
<accession>A0A1H9RR38</accession>
<feature type="region of interest" description="Disordered" evidence="1">
    <location>
        <begin position="368"/>
        <end position="391"/>
    </location>
</feature>
<dbReference type="EMBL" id="FOGZ01000008">
    <property type="protein sequence ID" value="SER74925.1"/>
    <property type="molecule type" value="Genomic_DNA"/>
</dbReference>
<evidence type="ECO:0000256" key="2">
    <source>
        <dbReference type="SAM" id="Phobius"/>
    </source>
</evidence>